<dbReference type="PROSITE" id="PS51123">
    <property type="entry name" value="OMPA_2"/>
    <property type="match status" value="1"/>
</dbReference>
<keyword evidence="5" id="KW-0732">Signal</keyword>
<dbReference type="CDD" id="cd07185">
    <property type="entry name" value="OmpA_C-like"/>
    <property type="match status" value="1"/>
</dbReference>
<dbReference type="Proteomes" id="UP001057296">
    <property type="component" value="Chromosome"/>
</dbReference>
<dbReference type="InterPro" id="IPR006665">
    <property type="entry name" value="OmpA-like"/>
</dbReference>
<name>A0A9X9HUS7_NEISU</name>
<dbReference type="InterPro" id="IPR036737">
    <property type="entry name" value="OmpA-like_sf"/>
</dbReference>
<dbReference type="PROSITE" id="PS01068">
    <property type="entry name" value="OMPA_1"/>
    <property type="match status" value="1"/>
</dbReference>
<dbReference type="InterPro" id="IPR050330">
    <property type="entry name" value="Bact_OuterMem_StrucFunc"/>
</dbReference>
<accession>A0A9X9HUS7</accession>
<organism evidence="7 8">
    <name type="scientific">Neisseria subflava</name>
    <dbReference type="NCBI Taxonomy" id="28449"/>
    <lineage>
        <taxon>Bacteria</taxon>
        <taxon>Pseudomonadati</taxon>
        <taxon>Pseudomonadota</taxon>
        <taxon>Betaproteobacteria</taxon>
        <taxon>Neisseriales</taxon>
        <taxon>Neisseriaceae</taxon>
        <taxon>Neisseria</taxon>
    </lineage>
</organism>
<evidence type="ECO:0000256" key="1">
    <source>
        <dbReference type="ARBA" id="ARBA00004442"/>
    </source>
</evidence>
<reference evidence="7" key="1">
    <citation type="submission" date="2021-04" db="EMBL/GenBank/DDBJ databases">
        <title>Characterizing Neisseria spp. as novel respiratory pathobionts in bronchiectasis.</title>
        <authorList>
            <person name="Li L."/>
            <person name="Mac Aogain M."/>
            <person name="Xu T."/>
            <person name="Jaggi T.K."/>
            <person name="Chan L.Y."/>
            <person name="Keir H.R."/>
            <person name="Dicker A.J."/>
            <person name="Qu J."/>
            <person name="Liu Y."/>
            <person name="Chen H.S."/>
            <person name="Koh M.S."/>
            <person name="Ong T.H."/>
            <person name="Lim A.Y.H."/>
            <person name="Abisheganaden J."/>
            <person name="Low T.B."/>
            <person name="Oliver B.G."/>
            <person name="Tan N.S."/>
            <person name="Fang M."/>
            <person name="Chalmers J.D."/>
            <person name="Chotirmall S.H."/>
        </authorList>
    </citation>
    <scope>NUCLEOTIDE SEQUENCE</scope>
    <source>
        <strain evidence="7">TT0077</strain>
    </source>
</reference>
<feature type="signal peptide" evidence="5">
    <location>
        <begin position="1"/>
        <end position="22"/>
    </location>
</feature>
<evidence type="ECO:0000256" key="3">
    <source>
        <dbReference type="ARBA" id="ARBA00023237"/>
    </source>
</evidence>
<dbReference type="AlphaFoldDB" id="A0A9X9HUS7"/>
<dbReference type="EMBL" id="CP073115">
    <property type="protein sequence ID" value="UTG70229.1"/>
    <property type="molecule type" value="Genomic_DNA"/>
</dbReference>
<dbReference type="Gene3D" id="3.30.1330.60">
    <property type="entry name" value="OmpA-like domain"/>
    <property type="match status" value="1"/>
</dbReference>
<dbReference type="PANTHER" id="PTHR30329:SF21">
    <property type="entry name" value="LIPOPROTEIN YIAD-RELATED"/>
    <property type="match status" value="1"/>
</dbReference>
<dbReference type="GO" id="GO:0009279">
    <property type="term" value="C:cell outer membrane"/>
    <property type="evidence" value="ECO:0007669"/>
    <property type="project" value="UniProtKB-SubCell"/>
</dbReference>
<dbReference type="InterPro" id="IPR006664">
    <property type="entry name" value="OMP_bac"/>
</dbReference>
<evidence type="ECO:0000313" key="7">
    <source>
        <dbReference type="EMBL" id="UTG70229.1"/>
    </source>
</evidence>
<feature type="chain" id="PRO_5040724075" evidence="5">
    <location>
        <begin position="23"/>
        <end position="253"/>
    </location>
</feature>
<dbReference type="Pfam" id="PF00691">
    <property type="entry name" value="OmpA"/>
    <property type="match status" value="1"/>
</dbReference>
<dbReference type="PANTHER" id="PTHR30329">
    <property type="entry name" value="STATOR ELEMENT OF FLAGELLAR MOTOR COMPLEX"/>
    <property type="match status" value="1"/>
</dbReference>
<dbReference type="RefSeq" id="WP_254324557.1">
    <property type="nucleotide sequence ID" value="NZ_CP073115.1"/>
</dbReference>
<evidence type="ECO:0000256" key="4">
    <source>
        <dbReference type="PROSITE-ProRule" id="PRU00473"/>
    </source>
</evidence>
<evidence type="ECO:0000259" key="6">
    <source>
        <dbReference type="PROSITE" id="PS51123"/>
    </source>
</evidence>
<keyword evidence="3" id="KW-0998">Cell outer membrane</keyword>
<feature type="domain" description="OmpA-like" evidence="6">
    <location>
        <begin position="79"/>
        <end position="216"/>
    </location>
</feature>
<dbReference type="PRINTS" id="PR01021">
    <property type="entry name" value="OMPADOMAIN"/>
</dbReference>
<evidence type="ECO:0000313" key="8">
    <source>
        <dbReference type="Proteomes" id="UP001057296"/>
    </source>
</evidence>
<dbReference type="SUPFAM" id="SSF103088">
    <property type="entry name" value="OmpA-like"/>
    <property type="match status" value="1"/>
</dbReference>
<evidence type="ECO:0000256" key="2">
    <source>
        <dbReference type="ARBA" id="ARBA00023136"/>
    </source>
</evidence>
<gene>
    <name evidence="7" type="ORF">KCG54_02550</name>
</gene>
<sequence length="253" mass="27509">MTKQLKLSALFVALAASGTAMASEAHTKHGYTVSSQSQEIVRNNYGECWKNSYFDKATQGRVECGDREAVAPVQQAPEYVDETVSLSTKTLFGFDKDNLRPEAQENLNALAQRLSNESVQTVRVEGHTDFMGSEQYNQDLSERRANVVANYLVGRGVASSKISAVGLGESQARMTATCEAEVAKLGKKVSKAKKRADLIACIEPDRRVDVKIRSVVTRQVAPGQTIEGQGELPATDEGWIPAPYNGVHGYAKP</sequence>
<proteinExistence type="predicted"/>
<protein>
    <submittedName>
        <fullName evidence="7">OmpA family protein</fullName>
    </submittedName>
</protein>
<evidence type="ECO:0000256" key="5">
    <source>
        <dbReference type="SAM" id="SignalP"/>
    </source>
</evidence>
<keyword evidence="2 4" id="KW-0472">Membrane</keyword>
<comment type="subcellular location">
    <subcellularLocation>
        <location evidence="1">Cell outer membrane</location>
    </subcellularLocation>
</comment>
<dbReference type="InterPro" id="IPR006690">
    <property type="entry name" value="OMPA-like_CS"/>
</dbReference>